<evidence type="ECO:0000313" key="12">
    <source>
        <dbReference type="Proteomes" id="UP000005207"/>
    </source>
</evidence>
<evidence type="ECO:0000256" key="7">
    <source>
        <dbReference type="ARBA" id="ARBA00023180"/>
    </source>
</evidence>
<dbReference type="Pfam" id="PF07686">
    <property type="entry name" value="V-set"/>
    <property type="match status" value="2"/>
</dbReference>
<dbReference type="PANTHER" id="PTHR19433:SF133">
    <property type="entry name" value="IMMUNE-TYPE RECEPTOR 5 PRECURSOR-RELATED"/>
    <property type="match status" value="1"/>
</dbReference>
<proteinExistence type="predicted"/>
<dbReference type="SUPFAM" id="SSF48726">
    <property type="entry name" value="Immunoglobulin"/>
    <property type="match status" value="2"/>
</dbReference>
<dbReference type="Gene3D" id="2.60.40.10">
    <property type="entry name" value="Immunoglobulins"/>
    <property type="match status" value="2"/>
</dbReference>
<dbReference type="Proteomes" id="UP000005207">
    <property type="component" value="Linkage group LG2"/>
</dbReference>
<dbReference type="InterPro" id="IPR052051">
    <property type="entry name" value="TCR_complex_component"/>
</dbReference>
<reference evidence="11" key="3">
    <citation type="submission" date="2025-09" db="UniProtKB">
        <authorList>
            <consortium name="Ensembl"/>
        </authorList>
    </citation>
    <scope>IDENTIFICATION</scope>
</reference>
<feature type="chain" id="PRO_5025534802" evidence="9">
    <location>
        <begin position="27"/>
        <end position="344"/>
    </location>
</feature>
<keyword evidence="8" id="KW-1133">Transmembrane helix</keyword>
<comment type="subcellular location">
    <subcellularLocation>
        <location evidence="1">Cell membrane</location>
    </subcellularLocation>
</comment>
<feature type="domain" description="Ig-like" evidence="10">
    <location>
        <begin position="154"/>
        <end position="231"/>
    </location>
</feature>
<evidence type="ECO:0000256" key="5">
    <source>
        <dbReference type="ARBA" id="ARBA00023136"/>
    </source>
</evidence>
<dbReference type="GeneTree" id="ENSGT01030000234530"/>
<keyword evidence="4" id="KW-0391">Immunity</keyword>
<keyword evidence="3 9" id="KW-0732">Signal</keyword>
<dbReference type="GO" id="GO:0002376">
    <property type="term" value="P:immune system process"/>
    <property type="evidence" value="ECO:0007669"/>
    <property type="project" value="UniProtKB-KW"/>
</dbReference>
<dbReference type="InterPro" id="IPR036179">
    <property type="entry name" value="Ig-like_dom_sf"/>
</dbReference>
<keyword evidence="2" id="KW-1003">Cell membrane</keyword>
<keyword evidence="8" id="KW-0812">Transmembrane</keyword>
<dbReference type="GO" id="GO:0009617">
    <property type="term" value="P:response to bacterium"/>
    <property type="evidence" value="ECO:0007669"/>
    <property type="project" value="TreeGrafter"/>
</dbReference>
<dbReference type="PROSITE" id="PS50835">
    <property type="entry name" value="IG_LIKE"/>
    <property type="match status" value="2"/>
</dbReference>
<dbReference type="Ensembl" id="ENSONIT00000053671.1">
    <property type="protein sequence ID" value="ENSONIP00000032860.1"/>
    <property type="gene ID" value="ENSONIG00000029975.1"/>
</dbReference>
<evidence type="ECO:0000313" key="11">
    <source>
        <dbReference type="Ensembl" id="ENSONIP00000032860.1"/>
    </source>
</evidence>
<dbReference type="InterPro" id="IPR007110">
    <property type="entry name" value="Ig-like_dom"/>
</dbReference>
<reference evidence="11" key="2">
    <citation type="submission" date="2025-08" db="UniProtKB">
        <authorList>
            <consortium name="Ensembl"/>
        </authorList>
    </citation>
    <scope>IDENTIFICATION</scope>
</reference>
<dbReference type="KEGG" id="onl:102076936"/>
<evidence type="ECO:0000256" key="2">
    <source>
        <dbReference type="ARBA" id="ARBA00022475"/>
    </source>
</evidence>
<evidence type="ECO:0000256" key="9">
    <source>
        <dbReference type="SAM" id="SignalP"/>
    </source>
</evidence>
<dbReference type="GeneID" id="102076936"/>
<dbReference type="InParanoid" id="A0A669BEE5"/>
<evidence type="ECO:0000256" key="4">
    <source>
        <dbReference type="ARBA" id="ARBA00022859"/>
    </source>
</evidence>
<protein>
    <submittedName>
        <fullName evidence="11">Signal-regulatory protein beta-2-like</fullName>
    </submittedName>
</protein>
<accession>A0A669BEE5</accession>
<evidence type="ECO:0000256" key="6">
    <source>
        <dbReference type="ARBA" id="ARBA00023157"/>
    </source>
</evidence>
<keyword evidence="12" id="KW-1185">Reference proteome</keyword>
<dbReference type="CDD" id="cd00099">
    <property type="entry name" value="IgV"/>
    <property type="match status" value="2"/>
</dbReference>
<keyword evidence="7" id="KW-0325">Glycoprotein</keyword>
<feature type="transmembrane region" description="Helical" evidence="8">
    <location>
        <begin position="254"/>
        <end position="279"/>
    </location>
</feature>
<dbReference type="OrthoDB" id="8947657at2759"/>
<name>A0A669BEE5_ORENI</name>
<sequence length="344" mass="38444">MFSSKDSAMMTLVWVTLIFLLHQGDTLDQVTTVQLGEPVTLTCVLPPGDLSSKIQWYKQRAGETLKLIATLRQTTQPQYGQGFNASRLEVKDNKNISSLTIFRTIPEDEGMYHCAVMEWNVNTWSATYLLLKGNTHRNITVRQWPTVLDPVRAGDPVTLNCSVLSDSDNKMCPGDLNVLWFRGQNSHPNIIYVDGKNQTECKKQSDTQKSCVHRFSKKVSSSDAGTYYCAVVTCGTILFGDGTQLQIETSICSLMASIVIFLLCAVFVLIVTAVLTYSIRKNSSKHCKATVLQKKCSDQKRQKNKDTSMFSAVVFTMMKADRGKIEDVKAVEKQIYMAKAFGLD</sequence>
<organism evidence="11 12">
    <name type="scientific">Oreochromis niloticus</name>
    <name type="common">Nile tilapia</name>
    <name type="synonym">Tilapia nilotica</name>
    <dbReference type="NCBI Taxonomy" id="8128"/>
    <lineage>
        <taxon>Eukaryota</taxon>
        <taxon>Metazoa</taxon>
        <taxon>Chordata</taxon>
        <taxon>Craniata</taxon>
        <taxon>Vertebrata</taxon>
        <taxon>Euteleostomi</taxon>
        <taxon>Actinopterygii</taxon>
        <taxon>Neopterygii</taxon>
        <taxon>Teleostei</taxon>
        <taxon>Neoteleostei</taxon>
        <taxon>Acanthomorphata</taxon>
        <taxon>Ovalentaria</taxon>
        <taxon>Cichlomorphae</taxon>
        <taxon>Cichliformes</taxon>
        <taxon>Cichlidae</taxon>
        <taxon>African cichlids</taxon>
        <taxon>Pseudocrenilabrinae</taxon>
        <taxon>Oreochromini</taxon>
        <taxon>Oreochromis</taxon>
    </lineage>
</organism>
<evidence type="ECO:0000256" key="3">
    <source>
        <dbReference type="ARBA" id="ARBA00022729"/>
    </source>
</evidence>
<dbReference type="OMA" id="MTLVWVT"/>
<evidence type="ECO:0000256" key="1">
    <source>
        <dbReference type="ARBA" id="ARBA00004236"/>
    </source>
</evidence>
<feature type="domain" description="Ig-like" evidence="10">
    <location>
        <begin position="36"/>
        <end position="116"/>
    </location>
</feature>
<evidence type="ECO:0000256" key="8">
    <source>
        <dbReference type="SAM" id="Phobius"/>
    </source>
</evidence>
<dbReference type="GO" id="GO:0005886">
    <property type="term" value="C:plasma membrane"/>
    <property type="evidence" value="ECO:0007669"/>
    <property type="project" value="UniProtKB-SubCell"/>
</dbReference>
<gene>
    <name evidence="11" type="primary">LOC102076936</name>
</gene>
<dbReference type="PANTHER" id="PTHR19433">
    <property type="entry name" value="T-CELL RECEPTOR ALPHA CHAIN V REGION-RELATED"/>
    <property type="match status" value="1"/>
</dbReference>
<dbReference type="AlphaFoldDB" id="A0A669BEE5"/>
<dbReference type="InterPro" id="IPR013106">
    <property type="entry name" value="Ig_V-set"/>
</dbReference>
<dbReference type="SMART" id="SM00409">
    <property type="entry name" value="IG"/>
    <property type="match status" value="2"/>
</dbReference>
<dbReference type="SMART" id="SM00406">
    <property type="entry name" value="IGv"/>
    <property type="match status" value="2"/>
</dbReference>
<dbReference type="RefSeq" id="XP_013125780.2">
    <property type="nucleotide sequence ID" value="XM_013270326.3"/>
</dbReference>
<evidence type="ECO:0000259" key="10">
    <source>
        <dbReference type="PROSITE" id="PS50835"/>
    </source>
</evidence>
<keyword evidence="6" id="KW-1015">Disulfide bond</keyword>
<feature type="signal peptide" evidence="9">
    <location>
        <begin position="1"/>
        <end position="26"/>
    </location>
</feature>
<keyword evidence="5 8" id="KW-0472">Membrane</keyword>
<dbReference type="InterPro" id="IPR013783">
    <property type="entry name" value="Ig-like_fold"/>
</dbReference>
<reference evidence="12" key="1">
    <citation type="submission" date="2012-01" db="EMBL/GenBank/DDBJ databases">
        <title>The Genome Sequence of Oreochromis niloticus (Nile Tilapia).</title>
        <authorList>
            <consortium name="Broad Institute Genome Assembly Team"/>
            <consortium name="Broad Institute Sequencing Platform"/>
            <person name="Di Palma F."/>
            <person name="Johnson J."/>
            <person name="Lander E.S."/>
            <person name="Lindblad-Toh K."/>
        </authorList>
    </citation>
    <scope>NUCLEOTIDE SEQUENCE [LARGE SCALE GENOMIC DNA]</scope>
</reference>
<dbReference type="InterPro" id="IPR003599">
    <property type="entry name" value="Ig_sub"/>
</dbReference>